<dbReference type="GO" id="GO:0003906">
    <property type="term" value="F:DNA-(apurinic or apyrimidinic site) endonuclease activity"/>
    <property type="evidence" value="ECO:0007669"/>
    <property type="project" value="InterPro"/>
</dbReference>
<feature type="region of interest" description="Disordered" evidence="1">
    <location>
        <begin position="318"/>
        <end position="405"/>
    </location>
</feature>
<evidence type="ECO:0000313" key="3">
    <source>
        <dbReference type="EMBL" id="MBW39949.1"/>
    </source>
</evidence>
<dbReference type="EMBL" id="GGFK01006628">
    <property type="protein sequence ID" value="MBW39949.1"/>
    <property type="molecule type" value="Transcribed_RNA"/>
</dbReference>
<feature type="compositionally biased region" description="Acidic residues" evidence="1">
    <location>
        <begin position="387"/>
        <end position="405"/>
    </location>
</feature>
<dbReference type="CDD" id="cd22671">
    <property type="entry name" value="FHA_APTX-like"/>
    <property type="match status" value="1"/>
</dbReference>
<dbReference type="PANTHER" id="PTHR21315">
    <property type="entry name" value="APRATAXIN AND PNK-LIKE FACTOR-RELATED"/>
    <property type="match status" value="1"/>
</dbReference>
<evidence type="ECO:0000259" key="2">
    <source>
        <dbReference type="Pfam" id="PF10283"/>
    </source>
</evidence>
<dbReference type="Pfam" id="PF10283">
    <property type="entry name" value="zf-CCHH"/>
    <property type="match status" value="2"/>
</dbReference>
<reference evidence="3" key="1">
    <citation type="submission" date="2018-01" db="EMBL/GenBank/DDBJ databases">
        <title>An insight into the sialome of Amazonian anophelines.</title>
        <authorList>
            <person name="Ribeiro J.M."/>
            <person name="Scarpassa V."/>
            <person name="Calvo E."/>
        </authorList>
    </citation>
    <scope>NUCLEOTIDE SEQUENCE</scope>
    <source>
        <tissue evidence="3">Salivary glands</tissue>
    </source>
</reference>
<dbReference type="SUPFAM" id="SSF49879">
    <property type="entry name" value="SMAD/FHA domain"/>
    <property type="match status" value="1"/>
</dbReference>
<protein>
    <recommendedName>
        <fullName evidence="2">PBZ-type domain-containing protein</fullName>
    </recommendedName>
</protein>
<dbReference type="GO" id="GO:0005634">
    <property type="term" value="C:nucleus"/>
    <property type="evidence" value="ECO:0007669"/>
    <property type="project" value="TreeGrafter"/>
</dbReference>
<dbReference type="Gene3D" id="2.60.200.20">
    <property type="match status" value="1"/>
</dbReference>
<feature type="domain" description="PBZ-type" evidence="2">
    <location>
        <begin position="261"/>
        <end position="286"/>
    </location>
</feature>
<feature type="compositionally biased region" description="Low complexity" evidence="1">
    <location>
        <begin position="194"/>
        <end position="208"/>
    </location>
</feature>
<feature type="domain" description="PBZ-type" evidence="2">
    <location>
        <begin position="302"/>
        <end position="325"/>
    </location>
</feature>
<dbReference type="AlphaFoldDB" id="A0A2M4AGP4"/>
<proteinExistence type="predicted"/>
<evidence type="ECO:0000256" key="1">
    <source>
        <dbReference type="SAM" id="MobiDB-lite"/>
    </source>
</evidence>
<dbReference type="GO" id="GO:0006302">
    <property type="term" value="P:double-strand break repair"/>
    <property type="evidence" value="ECO:0007669"/>
    <property type="project" value="InterPro"/>
</dbReference>
<feature type="compositionally biased region" description="Basic and acidic residues" evidence="1">
    <location>
        <begin position="279"/>
        <end position="291"/>
    </location>
</feature>
<feature type="compositionally biased region" description="Low complexity" evidence="1">
    <location>
        <begin position="339"/>
        <end position="348"/>
    </location>
</feature>
<feature type="region of interest" description="Disordered" evidence="1">
    <location>
        <begin position="279"/>
        <end position="300"/>
    </location>
</feature>
<dbReference type="GO" id="GO:0008408">
    <property type="term" value="F:3'-5' exonuclease activity"/>
    <property type="evidence" value="ECO:0007669"/>
    <property type="project" value="InterPro"/>
</dbReference>
<dbReference type="InterPro" id="IPR039253">
    <property type="entry name" value="APLF"/>
</dbReference>
<sequence length="405" mass="44159">MEEISIFDTTKCKSITLPALDCDQIIGRGDYLECEDKRVSRNHGTLRLTKEGEDPVVRITALHPTNFIYYRCKQSVEPLRLVKDESVQLKPGDQFGLLPDSYWYEIRGKESNDEEDTQPVEDPVYEQAATQPSDQPLRIRSVDEVNREAGNNLDDTPRTAPNVKRKPDDTSNDDTESDAARKRICTDGDGQVASTSATSSTITNSTSTDDGSNLVKTIKADPDMPPSASIVPVVKPDPDTNDVKPILTGASSPASNAAPLRPSCDFGIRCYRAGSDHRAQFAHPGDRDYRRPNFPPAPPGAPLCPFGAKCYRRNPQHFVDFQHPDPSSATNSSRRRPSAAAAAAAAAALGMGFGSSEGSEEDDLEEEESGIDFDGSSSDEYVPGRDDDVDSELEADSNDDENVEE</sequence>
<dbReference type="InterPro" id="IPR019406">
    <property type="entry name" value="APLF_PBZ"/>
</dbReference>
<feature type="region of interest" description="Disordered" evidence="1">
    <location>
        <begin position="145"/>
        <end position="258"/>
    </location>
</feature>
<feature type="compositionally biased region" description="Acidic residues" evidence="1">
    <location>
        <begin position="358"/>
        <end position="371"/>
    </location>
</feature>
<accession>A0A2M4AGP4</accession>
<organism evidence="3">
    <name type="scientific">Anopheles triannulatus</name>
    <dbReference type="NCBI Taxonomy" id="58253"/>
    <lineage>
        <taxon>Eukaryota</taxon>
        <taxon>Metazoa</taxon>
        <taxon>Ecdysozoa</taxon>
        <taxon>Arthropoda</taxon>
        <taxon>Hexapoda</taxon>
        <taxon>Insecta</taxon>
        <taxon>Pterygota</taxon>
        <taxon>Neoptera</taxon>
        <taxon>Endopterygota</taxon>
        <taxon>Diptera</taxon>
        <taxon>Nematocera</taxon>
        <taxon>Culicoidea</taxon>
        <taxon>Culicidae</taxon>
        <taxon>Anophelinae</taxon>
        <taxon>Anopheles</taxon>
    </lineage>
</organism>
<name>A0A2M4AGP4_9DIPT</name>
<dbReference type="GO" id="GO:0035861">
    <property type="term" value="C:site of double-strand break"/>
    <property type="evidence" value="ECO:0007669"/>
    <property type="project" value="TreeGrafter"/>
</dbReference>
<dbReference type="PANTHER" id="PTHR21315:SF2">
    <property type="entry name" value="APRATAXIN AND PNK-LIKE FACTOR"/>
    <property type="match status" value="1"/>
</dbReference>
<dbReference type="InterPro" id="IPR008984">
    <property type="entry name" value="SMAD_FHA_dom_sf"/>
</dbReference>